<organism evidence="2 3">
    <name type="scientific">Emiliania huxleyi (strain CCMP1516)</name>
    <dbReference type="NCBI Taxonomy" id="280463"/>
    <lineage>
        <taxon>Eukaryota</taxon>
        <taxon>Haptista</taxon>
        <taxon>Haptophyta</taxon>
        <taxon>Prymnesiophyceae</taxon>
        <taxon>Isochrysidales</taxon>
        <taxon>Noelaerhabdaceae</taxon>
        <taxon>Emiliania</taxon>
    </lineage>
</organism>
<dbReference type="PaxDb" id="2903-EOD36568"/>
<keyword evidence="3" id="KW-1185">Reference proteome</keyword>
<protein>
    <submittedName>
        <fullName evidence="2">Uncharacterized protein</fullName>
    </submittedName>
</protein>
<dbReference type="AlphaFoldDB" id="A0A0D3KLD3"/>
<reference evidence="2" key="2">
    <citation type="submission" date="2024-10" db="UniProtKB">
        <authorList>
            <consortium name="EnsemblProtists"/>
        </authorList>
    </citation>
    <scope>IDENTIFICATION</scope>
</reference>
<dbReference type="RefSeq" id="XP_005788997.1">
    <property type="nucleotide sequence ID" value="XM_005788940.1"/>
</dbReference>
<name>A0A0D3KLD3_EMIH1</name>
<dbReference type="KEGG" id="ehx:EMIHUDRAFT_317611"/>
<dbReference type="EnsemblProtists" id="EOD36568">
    <property type="protein sequence ID" value="EOD36568"/>
    <property type="gene ID" value="EMIHUDRAFT_317611"/>
</dbReference>
<sequence>MLRGRGLALRSSRALCAVAAPAPAPAAAAVAAPKVSAPAVADKIAERFRTSNRGDRWRRPPRKWLNQIILATEERAEADRLVEAFSAYVDAQVSIRRWQQVGLIAALCRTRSWDALLDVLQRRRRLQLFLEQPKPLAAAVRALADDGAWEQLAALSRLLPSVLEPFAPAPGGVQRLALRRLAAGAPDPSLALSALQQAVEDRAPLKPDVFLAVGRALLAAGRAADAAEALRLAKEAGSTAVAAGGGRMVCSPKPGRALELLQADVAAALQTVDAEAAPEEGEAAEEAAEAEAGESATEDKAKA</sequence>
<proteinExistence type="predicted"/>
<dbReference type="GeneID" id="17281838"/>
<evidence type="ECO:0000313" key="2">
    <source>
        <dbReference type="EnsemblProtists" id="EOD36568"/>
    </source>
</evidence>
<feature type="region of interest" description="Disordered" evidence="1">
    <location>
        <begin position="273"/>
        <end position="303"/>
    </location>
</feature>
<dbReference type="HOGENOM" id="CLU_919605_0_0_1"/>
<evidence type="ECO:0000313" key="3">
    <source>
        <dbReference type="Proteomes" id="UP000013827"/>
    </source>
</evidence>
<evidence type="ECO:0000256" key="1">
    <source>
        <dbReference type="SAM" id="MobiDB-lite"/>
    </source>
</evidence>
<accession>A0A0D3KLD3</accession>
<feature type="compositionally biased region" description="Acidic residues" evidence="1">
    <location>
        <begin position="276"/>
        <end position="292"/>
    </location>
</feature>
<reference evidence="3" key="1">
    <citation type="journal article" date="2013" name="Nature">
        <title>Pan genome of the phytoplankton Emiliania underpins its global distribution.</title>
        <authorList>
            <person name="Read B.A."/>
            <person name="Kegel J."/>
            <person name="Klute M.J."/>
            <person name="Kuo A."/>
            <person name="Lefebvre S.C."/>
            <person name="Maumus F."/>
            <person name="Mayer C."/>
            <person name="Miller J."/>
            <person name="Monier A."/>
            <person name="Salamov A."/>
            <person name="Young J."/>
            <person name="Aguilar M."/>
            <person name="Claverie J.M."/>
            <person name="Frickenhaus S."/>
            <person name="Gonzalez K."/>
            <person name="Herman E.K."/>
            <person name="Lin Y.C."/>
            <person name="Napier J."/>
            <person name="Ogata H."/>
            <person name="Sarno A.F."/>
            <person name="Shmutz J."/>
            <person name="Schroeder D."/>
            <person name="de Vargas C."/>
            <person name="Verret F."/>
            <person name="von Dassow P."/>
            <person name="Valentin K."/>
            <person name="Van de Peer Y."/>
            <person name="Wheeler G."/>
            <person name="Dacks J.B."/>
            <person name="Delwiche C.F."/>
            <person name="Dyhrman S.T."/>
            <person name="Glockner G."/>
            <person name="John U."/>
            <person name="Richards T."/>
            <person name="Worden A.Z."/>
            <person name="Zhang X."/>
            <person name="Grigoriev I.V."/>
            <person name="Allen A.E."/>
            <person name="Bidle K."/>
            <person name="Borodovsky M."/>
            <person name="Bowler C."/>
            <person name="Brownlee C."/>
            <person name="Cock J.M."/>
            <person name="Elias M."/>
            <person name="Gladyshev V.N."/>
            <person name="Groth M."/>
            <person name="Guda C."/>
            <person name="Hadaegh A."/>
            <person name="Iglesias-Rodriguez M.D."/>
            <person name="Jenkins J."/>
            <person name="Jones B.M."/>
            <person name="Lawson T."/>
            <person name="Leese F."/>
            <person name="Lindquist E."/>
            <person name="Lobanov A."/>
            <person name="Lomsadze A."/>
            <person name="Malik S.B."/>
            <person name="Marsh M.E."/>
            <person name="Mackinder L."/>
            <person name="Mock T."/>
            <person name="Mueller-Roeber B."/>
            <person name="Pagarete A."/>
            <person name="Parker M."/>
            <person name="Probert I."/>
            <person name="Quesneville H."/>
            <person name="Raines C."/>
            <person name="Rensing S.A."/>
            <person name="Riano-Pachon D.M."/>
            <person name="Richier S."/>
            <person name="Rokitta S."/>
            <person name="Shiraiwa Y."/>
            <person name="Soanes D.M."/>
            <person name="van der Giezen M."/>
            <person name="Wahlund T.M."/>
            <person name="Williams B."/>
            <person name="Wilson W."/>
            <person name="Wolfe G."/>
            <person name="Wurch L.L."/>
        </authorList>
    </citation>
    <scope>NUCLEOTIDE SEQUENCE</scope>
</reference>
<dbReference type="Proteomes" id="UP000013827">
    <property type="component" value="Unassembled WGS sequence"/>
</dbReference>